<evidence type="ECO:0000313" key="2">
    <source>
        <dbReference type="EMBL" id="KSV17293.1"/>
    </source>
</evidence>
<accession>A0A0V8M0I9</accession>
<evidence type="ECO:0000313" key="3">
    <source>
        <dbReference type="Proteomes" id="UP000053577"/>
    </source>
</evidence>
<gene>
    <name evidence="2" type="ORF">DA01_07560</name>
</gene>
<organism evidence="2 3">
    <name type="scientific">Dehalococcoides mccartyi</name>
    <dbReference type="NCBI Taxonomy" id="61435"/>
    <lineage>
        <taxon>Bacteria</taxon>
        <taxon>Bacillati</taxon>
        <taxon>Chloroflexota</taxon>
        <taxon>Dehalococcoidia</taxon>
        <taxon>Dehalococcoidales</taxon>
        <taxon>Dehalococcoidaceae</taxon>
        <taxon>Dehalococcoides</taxon>
    </lineage>
</organism>
<comment type="caution">
    <text evidence="2">The sequence shown here is derived from an EMBL/GenBank/DDBJ whole genome shotgun (WGS) entry which is preliminary data.</text>
</comment>
<dbReference type="Proteomes" id="UP000053577">
    <property type="component" value="Unassembled WGS sequence"/>
</dbReference>
<dbReference type="AlphaFoldDB" id="A0A0V8M0I9"/>
<sequence>MDEDKGKYTQIKERLLEAGSEEELRQIQSDLIDEGFEKKSVQNATSEMRKAGQLRFTRTLSITSLGKANPIQAFIDNVHAPKQGSNGYIEGFEDGIRHERENLVISLMALQQLSALGVQQSKPVIEMAKEMRQSENQAAQTLAEQLMGAIAQGDSQILGAIRQQSQPSNPNAAERMVSFISTLPQLLQAGQQLMQSLGMRMPGQGMLQAQPPPVPQPQAQTSQPPPIQKHSIDELEEG</sequence>
<proteinExistence type="predicted"/>
<dbReference type="EMBL" id="JGYD01000025">
    <property type="protein sequence ID" value="KSV17293.1"/>
    <property type="molecule type" value="Genomic_DNA"/>
</dbReference>
<feature type="region of interest" description="Disordered" evidence="1">
    <location>
        <begin position="202"/>
        <end position="238"/>
    </location>
</feature>
<dbReference type="PATRIC" id="fig|61435.5.peg.1485"/>
<evidence type="ECO:0000256" key="1">
    <source>
        <dbReference type="SAM" id="MobiDB-lite"/>
    </source>
</evidence>
<protein>
    <submittedName>
        <fullName evidence="2">Uncharacterized protein</fullName>
    </submittedName>
</protein>
<dbReference type="RefSeq" id="WP_058292693.1">
    <property type="nucleotide sequence ID" value="NZ_JGYD01000025.1"/>
</dbReference>
<name>A0A0V8M0I9_9CHLR</name>
<reference evidence="2 3" key="1">
    <citation type="journal article" date="2015" name="Sci. Rep.">
        <title>A comparative genomics and reductive dehalogenase gene transcription study of two chloroethene-respiring bacteria, Dehalococcoides mccartyi strains MB and 11a.</title>
        <authorList>
            <person name="Low A."/>
            <person name="Shen Z."/>
            <person name="Cheng D."/>
            <person name="Rogers M.J."/>
            <person name="Lee P.K."/>
            <person name="He J."/>
        </authorList>
    </citation>
    <scope>NUCLEOTIDE SEQUENCE [LARGE SCALE GENOMIC DNA]</scope>
    <source>
        <strain evidence="2 3">MB</strain>
    </source>
</reference>